<keyword evidence="23" id="KW-0206">Cytoskeleton</keyword>
<dbReference type="InterPro" id="IPR002219">
    <property type="entry name" value="PKC_DAG/PE"/>
</dbReference>
<evidence type="ECO:0000256" key="11">
    <source>
        <dbReference type="ARBA" id="ARBA00022679"/>
    </source>
</evidence>
<evidence type="ECO:0000256" key="25">
    <source>
        <dbReference type="PROSITE-ProRule" id="PRU10141"/>
    </source>
</evidence>
<dbReference type="Proteomes" id="UP000472277">
    <property type="component" value="Chromosome 31"/>
</dbReference>
<evidence type="ECO:0000256" key="6">
    <source>
        <dbReference type="ARBA" id="ARBA00012513"/>
    </source>
</evidence>
<evidence type="ECO:0000256" key="17">
    <source>
        <dbReference type="ARBA" id="ARBA00022833"/>
    </source>
</evidence>
<feature type="compositionally biased region" description="Polar residues" evidence="27">
    <location>
        <begin position="1291"/>
        <end position="1304"/>
    </location>
</feature>
<protein>
    <recommendedName>
        <fullName evidence="6">non-specific serine/threonine protein kinase</fullName>
        <ecNumber evidence="6">2.7.11.1</ecNumber>
    </recommendedName>
</protein>
<accession>A0A674ERA6</accession>
<dbReference type="PROSITE" id="PS51860">
    <property type="entry name" value="REM_1"/>
    <property type="match status" value="1"/>
</dbReference>
<keyword evidence="17" id="KW-0862">Zinc</keyword>
<dbReference type="InterPro" id="IPR046349">
    <property type="entry name" value="C1-like_sf"/>
</dbReference>
<dbReference type="SMART" id="SM00233">
    <property type="entry name" value="PH"/>
    <property type="match status" value="1"/>
</dbReference>
<dbReference type="Pfam" id="PF00069">
    <property type="entry name" value="Pkinase"/>
    <property type="match status" value="1"/>
</dbReference>
<evidence type="ECO:0000256" key="18">
    <source>
        <dbReference type="ARBA" id="ARBA00022840"/>
    </source>
</evidence>
<dbReference type="InterPro" id="IPR008271">
    <property type="entry name" value="Ser/Thr_kinase_AS"/>
</dbReference>
<dbReference type="GO" id="GO:0008270">
    <property type="term" value="F:zinc ion binding"/>
    <property type="evidence" value="ECO:0007669"/>
    <property type="project" value="UniProtKB-KW"/>
</dbReference>
<evidence type="ECO:0000256" key="15">
    <source>
        <dbReference type="ARBA" id="ARBA00022771"/>
    </source>
</evidence>
<feature type="coiled-coil region" evidence="26">
    <location>
        <begin position="732"/>
        <end position="801"/>
    </location>
</feature>
<dbReference type="Gene3D" id="3.30.200.20">
    <property type="entry name" value="Phosphorylase Kinase, domain 1"/>
    <property type="match status" value="1"/>
</dbReference>
<feature type="binding site" evidence="25">
    <location>
        <position position="89"/>
    </location>
    <ligand>
        <name>ATP</name>
        <dbReference type="ChEBI" id="CHEBI:30616"/>
    </ligand>
</feature>
<dbReference type="InterPro" id="IPR000719">
    <property type="entry name" value="Prot_kinase_dom"/>
</dbReference>
<evidence type="ECO:0000256" key="20">
    <source>
        <dbReference type="ARBA" id="ARBA00022990"/>
    </source>
</evidence>
<evidence type="ECO:0000256" key="12">
    <source>
        <dbReference type="ARBA" id="ARBA00022703"/>
    </source>
</evidence>
<evidence type="ECO:0000256" key="9">
    <source>
        <dbReference type="ARBA" id="ARBA00022527"/>
    </source>
</evidence>
<keyword evidence="15" id="KW-0863">Zinc-finger</keyword>
<dbReference type="PROSITE" id="PS50081">
    <property type="entry name" value="ZF_DAG_PE_2"/>
    <property type="match status" value="1"/>
</dbReference>
<evidence type="ECO:0000256" key="24">
    <source>
        <dbReference type="PROSITE-ProRule" id="PRU01207"/>
    </source>
</evidence>
<feature type="coiled-coil region" evidence="26">
    <location>
        <begin position="401"/>
        <end position="428"/>
    </location>
</feature>
<keyword evidence="7" id="KW-1003">Cell membrane</keyword>
<comment type="subcellular location">
    <subcellularLocation>
        <location evidence="3">Cell membrane</location>
    </subcellularLocation>
    <subcellularLocation>
        <location evidence="4">Cytoplasm</location>
        <location evidence="4">Cytoskeleton</location>
    </subcellularLocation>
    <subcellularLocation>
        <location evidence="2">Endomembrane system</location>
        <topology evidence="2">Peripheral membrane protein</topology>
    </subcellularLocation>
</comment>
<feature type="region of interest" description="Disordered" evidence="27">
    <location>
        <begin position="550"/>
        <end position="580"/>
    </location>
</feature>
<organism evidence="33 34">
    <name type="scientific">Salmo trutta</name>
    <name type="common">Brown trout</name>
    <dbReference type="NCBI Taxonomy" id="8032"/>
    <lineage>
        <taxon>Eukaryota</taxon>
        <taxon>Metazoa</taxon>
        <taxon>Chordata</taxon>
        <taxon>Craniata</taxon>
        <taxon>Vertebrata</taxon>
        <taxon>Euteleostomi</taxon>
        <taxon>Actinopterygii</taxon>
        <taxon>Neopterygii</taxon>
        <taxon>Teleostei</taxon>
        <taxon>Protacanthopterygii</taxon>
        <taxon>Salmoniformes</taxon>
        <taxon>Salmonidae</taxon>
        <taxon>Salmoninae</taxon>
        <taxon>Salmo</taxon>
    </lineage>
</organism>
<evidence type="ECO:0000256" key="7">
    <source>
        <dbReference type="ARBA" id="ARBA00022475"/>
    </source>
</evidence>
<evidence type="ECO:0000256" key="23">
    <source>
        <dbReference type="ARBA" id="ARBA00023212"/>
    </source>
</evidence>
<dbReference type="GO" id="GO:0005886">
    <property type="term" value="C:plasma membrane"/>
    <property type="evidence" value="ECO:0007669"/>
    <property type="project" value="UniProtKB-SubCell"/>
</dbReference>
<dbReference type="GO" id="GO:0030866">
    <property type="term" value="P:cortical actin cytoskeleton organization"/>
    <property type="evidence" value="ECO:0007669"/>
    <property type="project" value="TreeGrafter"/>
</dbReference>
<proteinExistence type="inferred from homology"/>
<dbReference type="PANTHER" id="PTHR22988:SF33">
    <property type="entry name" value="RHO-ASSOCIATED PROTEIN KINASE 1"/>
    <property type="match status" value="1"/>
</dbReference>
<dbReference type="GO" id="GO:0000281">
    <property type="term" value="P:mitotic cytokinesis"/>
    <property type="evidence" value="ECO:0007669"/>
    <property type="project" value="TreeGrafter"/>
</dbReference>
<sequence length="1315" mass="152742">MLKDPKSEINTDCLLDGLDALVYDLDFPALRKNKSIDNFLNRYKDTISKIRDLRMKAEDYEVVKVIGRGAFGEVQLVRHKATRKVYAMKLLSKFEMIKRSDSAFFWEERDIMAFANSAWVVQLFYAFQDDRYLYMVMEYMPGGDLVNLMSNYDVPEKWARFYTAEVVLALDGIHAMGFIHRDVKPDNMLLDKAGHLKLADFGTCMKMNKDGMVRCDTAVGTPDYISPEVLKSQGGDGYYGRECDWWSVGVFLYEMLVGDTPFYADSLVGTYSKIMNHKNALSFPDDSDISKDAKNLICAFLTDREVRLGRNGVDEIKRHPFFKNDQWTWENIRDTAAPVVPELSSDIDTSNFDDIEADRGDEETFPIPKAFVGNQLPFVGFTYYSSHHICLTYYTLFIVQLENLQKRIYQLEEQLHSEMQLKDEMEQKCRYTTCQSGLNALYFEDLLLSSLLSQGNVRKGVEASMSLLEKDKMMIQHRATEYQRKADQEAEKRRNLENEVSTLKEQLEDMRKICQNSQASNDKILQLQNQLEEANDLLRAESDTAARLRKSHTEMAKSMSQLEGLNRELQEKSRSSDGGRAQLEKELLQLQSTLDSERRCYSQGSEEIHELQVRMTGLQEDNKNLTRSLSKVEAERKQAQERRNNLEKEKNNLEIDLNYKLKTLQQRLDQEHTEHRVTRAQLTDKYESIEEAKSAAMHGISEPVLEHTLPTTTICLLFLSVEKQCSMLEFDLKQSVQKMEQLMKQKERLEDEVKGLRMQMEQESSKRLLAQNELKCRSQEADRLKGLEKQLKQEINTALESKRSLEFPPTELRKERGNEGQMRELQDQLEAEQYFSTLYKTQVKELKEDIEERNRQVQEAHKKVQELHSERDSLLAQLDLTVTKAESEQLARALQEEQYFELSQENKKATARHKQEGTEKDATIARLEDSNKTLTKDVENLSKEKAELNNKLRIQEEGSAVNKLAEIMNRKDMKLDTKKKGNTTDLRKKEKENRKLQLELKQEKDKFNHMAIKYQKELSEMQAQLSEECTYRNELQMQLDSKESDIEQLREKLIDLQLRMDNSSVTSLQMDETDSNIAESRLEGWLSIPNKPNIKRYGWKKQYVVVSSKKILFYNDEQDKEQSNPSMVLDIDKLFHVRPVTQGDVYRAETEEIPRIFQILYANEGECRKEADMETVSQGDKTNCLPHKGHEFIPTLYHFPTNCEACAKPLWHVFKPPPALECRRCHVKCHQDHLDKKEDVIAPCKVNYDVTSARDMLLLALTQDEQKKWIGHLGRKIPKTPPSSFLRASPRTMSTRPAPNQSFRKNPKSITGKPR</sequence>
<evidence type="ECO:0000256" key="21">
    <source>
        <dbReference type="ARBA" id="ARBA00023054"/>
    </source>
</evidence>
<dbReference type="PROSITE" id="PS50011">
    <property type="entry name" value="PROTEIN_KINASE_DOM"/>
    <property type="match status" value="1"/>
</dbReference>
<evidence type="ECO:0000259" key="29">
    <source>
        <dbReference type="PROSITE" id="PS50011"/>
    </source>
</evidence>
<keyword evidence="13" id="KW-0479">Metal-binding</keyword>
<dbReference type="SMART" id="SM00109">
    <property type="entry name" value="C1"/>
    <property type="match status" value="1"/>
</dbReference>
<evidence type="ECO:0000256" key="2">
    <source>
        <dbReference type="ARBA" id="ARBA00004184"/>
    </source>
</evidence>
<feature type="domain" description="PH" evidence="28">
    <location>
        <begin position="1079"/>
        <end position="1278"/>
    </location>
</feature>
<dbReference type="Gene3D" id="3.30.60.20">
    <property type="match status" value="1"/>
</dbReference>
<gene>
    <name evidence="33" type="primary">ROCK1</name>
    <name evidence="33" type="synonym">LOC115169563</name>
</gene>
<dbReference type="SUPFAM" id="SSF57889">
    <property type="entry name" value="Cysteine-rich domain"/>
    <property type="match status" value="1"/>
</dbReference>
<keyword evidence="14 25" id="KW-0547">Nucleotide-binding</keyword>
<dbReference type="PROSITE" id="PS00108">
    <property type="entry name" value="PROTEIN_KINASE_ST"/>
    <property type="match status" value="1"/>
</dbReference>
<keyword evidence="18 25" id="KW-0067">ATP-binding</keyword>
<dbReference type="PROSITE" id="PS51285">
    <property type="entry name" value="AGC_KINASE_CTER"/>
    <property type="match status" value="1"/>
</dbReference>
<keyword evidence="10" id="KW-0597">Phosphoprotein</keyword>
<name>A0A674ERA6_SALTR</name>
<dbReference type="CDD" id="cd20874">
    <property type="entry name" value="C1_ROCK1"/>
    <property type="match status" value="1"/>
</dbReference>
<dbReference type="EC" id="2.7.11.1" evidence="6"/>
<dbReference type="GO" id="GO:0007266">
    <property type="term" value="P:Rho protein signal transduction"/>
    <property type="evidence" value="ECO:0007669"/>
    <property type="project" value="InterPro"/>
</dbReference>
<dbReference type="FunFam" id="2.30.29.30:FF:000033">
    <property type="entry name" value="Rho-associated protein kinase 2"/>
    <property type="match status" value="1"/>
</dbReference>
<dbReference type="GO" id="GO:0005524">
    <property type="term" value="F:ATP binding"/>
    <property type="evidence" value="ECO:0007669"/>
    <property type="project" value="UniProtKB-UniRule"/>
</dbReference>
<dbReference type="FunFam" id="1.10.510.10:FF:000047">
    <property type="entry name" value="Rho-associated protein kinase 1"/>
    <property type="match status" value="1"/>
</dbReference>
<evidence type="ECO:0000256" key="5">
    <source>
        <dbReference type="ARBA" id="ARBA00009903"/>
    </source>
</evidence>
<dbReference type="InterPro" id="IPR000961">
    <property type="entry name" value="AGC-kinase_C"/>
</dbReference>
<dbReference type="FunFam" id="3.30.60.20:FF:000036">
    <property type="entry name" value="Rho-associated protein kinase 1"/>
    <property type="match status" value="1"/>
</dbReference>
<comment type="cofactor">
    <cofactor evidence="1">
        <name>Mg(2+)</name>
        <dbReference type="ChEBI" id="CHEBI:18420"/>
    </cofactor>
</comment>
<keyword evidence="9" id="KW-0723">Serine/threonine-protein kinase</keyword>
<feature type="coiled-coil region" evidence="26">
    <location>
        <begin position="1032"/>
        <end position="1066"/>
    </location>
</feature>
<feature type="domain" description="Phorbol-ester/DAG-type" evidence="30">
    <location>
        <begin position="1189"/>
        <end position="1244"/>
    </location>
</feature>
<evidence type="ECO:0000259" key="28">
    <source>
        <dbReference type="PROSITE" id="PS50003"/>
    </source>
</evidence>
<evidence type="ECO:0000256" key="19">
    <source>
        <dbReference type="ARBA" id="ARBA00022842"/>
    </source>
</evidence>
<dbReference type="Gene3D" id="1.10.510.10">
    <property type="entry name" value="Transferase(Phosphotransferase) domain 1"/>
    <property type="match status" value="1"/>
</dbReference>
<evidence type="ECO:0000256" key="13">
    <source>
        <dbReference type="ARBA" id="ARBA00022723"/>
    </source>
</evidence>
<dbReference type="InterPro" id="IPR001849">
    <property type="entry name" value="PH_domain"/>
</dbReference>
<feature type="compositionally biased region" description="Basic and acidic residues" evidence="27">
    <location>
        <begin position="565"/>
        <end position="580"/>
    </location>
</feature>
<dbReference type="InterPro" id="IPR011072">
    <property type="entry name" value="HR1_rho-bd"/>
</dbReference>
<keyword evidence="21 24" id="KW-0175">Coiled coil</keyword>
<dbReference type="InterPro" id="IPR057529">
    <property type="entry name" value="MRCK/ROCK_PH"/>
</dbReference>
<evidence type="ECO:0000256" key="27">
    <source>
        <dbReference type="SAM" id="MobiDB-lite"/>
    </source>
</evidence>
<keyword evidence="22" id="KW-0472">Membrane</keyword>
<dbReference type="GO" id="GO:0012505">
    <property type="term" value="C:endomembrane system"/>
    <property type="evidence" value="ECO:0007669"/>
    <property type="project" value="UniProtKB-SubCell"/>
</dbReference>
<feature type="domain" description="Protein kinase" evidence="29">
    <location>
        <begin position="60"/>
        <end position="322"/>
    </location>
</feature>
<keyword evidence="11" id="KW-0808">Transferase</keyword>
<keyword evidence="34" id="KW-1185">Reference proteome</keyword>
<dbReference type="PROSITE" id="PS50003">
    <property type="entry name" value="PH_DOMAIN"/>
    <property type="match status" value="1"/>
</dbReference>
<dbReference type="CDD" id="cd22250">
    <property type="entry name" value="ROCK_SBD"/>
    <property type="match status" value="1"/>
</dbReference>
<dbReference type="SUPFAM" id="SSF56112">
    <property type="entry name" value="Protein kinase-like (PK-like)"/>
    <property type="match status" value="1"/>
</dbReference>
<evidence type="ECO:0000256" key="3">
    <source>
        <dbReference type="ARBA" id="ARBA00004236"/>
    </source>
</evidence>
<dbReference type="InterPro" id="IPR050839">
    <property type="entry name" value="Rho-assoc_Ser/Thr_Kinase"/>
</dbReference>
<feature type="coiled-coil region" evidence="26">
    <location>
        <begin position="840"/>
        <end position="877"/>
    </location>
</feature>
<dbReference type="PANTHER" id="PTHR22988">
    <property type="entry name" value="MYOTONIC DYSTROPHY S/T KINASE-RELATED"/>
    <property type="match status" value="1"/>
</dbReference>
<dbReference type="GeneTree" id="ENSGT01030000234517"/>
<dbReference type="GO" id="GO:0048598">
    <property type="term" value="P:embryonic morphogenesis"/>
    <property type="evidence" value="ECO:0007669"/>
    <property type="project" value="TreeGrafter"/>
</dbReference>
<dbReference type="GO" id="GO:0005856">
    <property type="term" value="C:cytoskeleton"/>
    <property type="evidence" value="ECO:0007669"/>
    <property type="project" value="UniProtKB-SubCell"/>
</dbReference>
<keyword evidence="16" id="KW-0418">Kinase</keyword>
<evidence type="ECO:0000256" key="16">
    <source>
        <dbReference type="ARBA" id="ARBA00022777"/>
    </source>
</evidence>
<evidence type="ECO:0000256" key="22">
    <source>
        <dbReference type="ARBA" id="ARBA00023136"/>
    </source>
</evidence>
<dbReference type="PROSITE" id="PS00107">
    <property type="entry name" value="PROTEIN_KINASE_ATP"/>
    <property type="match status" value="1"/>
</dbReference>
<dbReference type="FunFam" id="3.30.200.20:FF:001759">
    <property type="entry name" value="Rho-associated, coiled-coil-containing protein kinase 2b"/>
    <property type="match status" value="1"/>
</dbReference>
<evidence type="ECO:0000256" key="1">
    <source>
        <dbReference type="ARBA" id="ARBA00001946"/>
    </source>
</evidence>
<dbReference type="SUPFAM" id="SSF103652">
    <property type="entry name" value="G protein-binding domain"/>
    <property type="match status" value="1"/>
</dbReference>
<dbReference type="InterPro" id="IPR011993">
    <property type="entry name" value="PH-like_dom_sf"/>
</dbReference>
<evidence type="ECO:0000256" key="14">
    <source>
        <dbReference type="ARBA" id="ARBA00022741"/>
    </source>
</evidence>
<evidence type="ECO:0000256" key="8">
    <source>
        <dbReference type="ARBA" id="ARBA00022490"/>
    </source>
</evidence>
<feature type="region of interest" description="Disordered" evidence="27">
    <location>
        <begin position="1274"/>
        <end position="1315"/>
    </location>
</feature>
<dbReference type="GO" id="GO:0010494">
    <property type="term" value="C:cytoplasmic stress granule"/>
    <property type="evidence" value="ECO:0007669"/>
    <property type="project" value="TreeGrafter"/>
</dbReference>
<dbReference type="SMART" id="SM00133">
    <property type="entry name" value="S_TK_X"/>
    <property type="match status" value="1"/>
</dbReference>
<evidence type="ECO:0000313" key="33">
    <source>
        <dbReference type="Ensembl" id="ENSSTUP00000110530.1"/>
    </source>
</evidence>
<dbReference type="FunFam" id="3.30.200.20:FF:000072">
    <property type="entry name" value="Rho-associated protein kinase 2"/>
    <property type="match status" value="1"/>
</dbReference>
<keyword evidence="8" id="KW-0963">Cytoplasm</keyword>
<keyword evidence="20" id="KW-0007">Acetylation</keyword>
<dbReference type="CDD" id="cd11639">
    <property type="entry name" value="HR1_ROCK1"/>
    <property type="match status" value="1"/>
</dbReference>
<evidence type="ECO:0000256" key="10">
    <source>
        <dbReference type="ARBA" id="ARBA00022553"/>
    </source>
</evidence>
<dbReference type="Gene3D" id="1.20.5.340">
    <property type="match status" value="1"/>
</dbReference>
<dbReference type="GO" id="GO:0031267">
    <property type="term" value="F:small GTPase binding"/>
    <property type="evidence" value="ECO:0007669"/>
    <property type="project" value="InterPro"/>
</dbReference>
<keyword evidence="19" id="KW-0460">Magnesium</keyword>
<dbReference type="InterPro" id="IPR037310">
    <property type="entry name" value="ROCK1_HR1"/>
</dbReference>
<dbReference type="Pfam" id="PF25346">
    <property type="entry name" value="PH_MRCK"/>
    <property type="match status" value="1"/>
</dbReference>
<feature type="domain" description="REM-1" evidence="32">
    <location>
        <begin position="464"/>
        <end position="540"/>
    </location>
</feature>
<dbReference type="GO" id="GO:0006915">
    <property type="term" value="P:apoptotic process"/>
    <property type="evidence" value="ECO:0007669"/>
    <property type="project" value="UniProtKB-KW"/>
</dbReference>
<dbReference type="SUPFAM" id="SSF50729">
    <property type="entry name" value="PH domain-like"/>
    <property type="match status" value="1"/>
</dbReference>
<dbReference type="GO" id="GO:0031032">
    <property type="term" value="P:actomyosin structure organization"/>
    <property type="evidence" value="ECO:0007669"/>
    <property type="project" value="TreeGrafter"/>
</dbReference>
<evidence type="ECO:0000259" key="30">
    <source>
        <dbReference type="PROSITE" id="PS50081"/>
    </source>
</evidence>
<comment type="similarity">
    <text evidence="5">Belongs to the protein kinase superfamily. AGC Ser/Thr protein kinase family.</text>
</comment>
<reference evidence="33" key="1">
    <citation type="submission" date="2025-08" db="UniProtKB">
        <authorList>
            <consortium name="Ensembl"/>
        </authorList>
    </citation>
    <scope>IDENTIFICATION</scope>
</reference>
<evidence type="ECO:0000313" key="34">
    <source>
        <dbReference type="Proteomes" id="UP000472277"/>
    </source>
</evidence>
<evidence type="ECO:0000256" key="4">
    <source>
        <dbReference type="ARBA" id="ARBA00004245"/>
    </source>
</evidence>
<dbReference type="InterPro" id="IPR011009">
    <property type="entry name" value="Kinase-like_dom_sf"/>
</dbReference>
<dbReference type="Gene3D" id="2.30.29.30">
    <property type="entry name" value="Pleckstrin-homology domain (PH domain)/Phosphotyrosine-binding domain (PTB)"/>
    <property type="match status" value="1"/>
</dbReference>
<evidence type="ECO:0000259" key="31">
    <source>
        <dbReference type="PROSITE" id="PS51285"/>
    </source>
</evidence>
<keyword evidence="12" id="KW-0053">Apoptosis</keyword>
<dbReference type="SMART" id="SM00220">
    <property type="entry name" value="S_TKc"/>
    <property type="match status" value="1"/>
</dbReference>
<dbReference type="GO" id="GO:0072518">
    <property type="term" value="F:Rho-dependent protein serine/threonine kinase activity"/>
    <property type="evidence" value="ECO:0007669"/>
    <property type="project" value="TreeGrafter"/>
</dbReference>
<reference evidence="33" key="2">
    <citation type="submission" date="2025-09" db="UniProtKB">
        <authorList>
            <consortium name="Ensembl"/>
        </authorList>
    </citation>
    <scope>IDENTIFICATION</scope>
</reference>
<evidence type="ECO:0000256" key="26">
    <source>
        <dbReference type="SAM" id="Coils"/>
    </source>
</evidence>
<dbReference type="Ensembl" id="ENSSTUT00000118329.1">
    <property type="protein sequence ID" value="ENSSTUP00000110530.1"/>
    <property type="gene ID" value="ENSSTUG00000046106.1"/>
</dbReference>
<dbReference type="InterPro" id="IPR017441">
    <property type="entry name" value="Protein_kinase_ATP_BS"/>
</dbReference>
<dbReference type="CDD" id="cd01242">
    <property type="entry name" value="PH_ROCK"/>
    <property type="match status" value="1"/>
</dbReference>
<feature type="domain" description="AGC-kinase C-terminal" evidence="31">
    <location>
        <begin position="325"/>
        <end position="393"/>
    </location>
</feature>
<evidence type="ECO:0000259" key="32">
    <source>
        <dbReference type="PROSITE" id="PS51860"/>
    </source>
</evidence>
<feature type="coiled-coil region" evidence="26">
    <location>
        <begin position="924"/>
        <end position="958"/>
    </location>
</feature>
<dbReference type="GO" id="GO:1901888">
    <property type="term" value="P:regulation of cell junction assembly"/>
    <property type="evidence" value="ECO:0007669"/>
    <property type="project" value="TreeGrafter"/>
</dbReference>